<evidence type="ECO:0000313" key="5">
    <source>
        <dbReference type="Proteomes" id="UP001209412"/>
    </source>
</evidence>
<dbReference type="PROSITE" id="PS51197">
    <property type="entry name" value="HTH_RRF2_2"/>
    <property type="match status" value="1"/>
</dbReference>
<dbReference type="SUPFAM" id="SSF46785">
    <property type="entry name" value="Winged helix' DNA-binding domain"/>
    <property type="match status" value="1"/>
</dbReference>
<dbReference type="PANTHER" id="PTHR33221">
    <property type="entry name" value="WINGED HELIX-TURN-HELIX TRANSCRIPTIONAL REGULATOR, RRF2 FAMILY"/>
    <property type="match status" value="1"/>
</dbReference>
<sequence length="149" mass="15735">MSANSRLTVATHILAWMALVARRSPDPVTSDRIAASVNTNPVVIRRTLGLLATGGLVESYRGVNAGWRLAKSADAISLLDVFNALEEGARFALHPSKPSQACPVGRGIGATLSHVYDSIDDGVRKTLAATTIEAVLTDTLSSQPSKRRG</sequence>
<evidence type="ECO:0000313" key="1">
    <source>
        <dbReference type="EMBL" id="KAE8755690.1"/>
    </source>
</evidence>
<reference evidence="3" key="2">
    <citation type="submission" date="2022-06" db="EMBL/GenBank/DDBJ databases">
        <title>PHB producers.</title>
        <authorList>
            <person name="Besaury L."/>
        </authorList>
    </citation>
    <scope>NUCLEOTIDE SEQUENCE</scope>
    <source>
        <strain evidence="2 5">SEWS6</strain>
    </source>
</reference>
<dbReference type="OrthoDB" id="9800506at2"/>
<dbReference type="Proteomes" id="UP001242288">
    <property type="component" value="Unassembled WGS sequence"/>
</dbReference>
<dbReference type="InterPro" id="IPR036390">
    <property type="entry name" value="WH_DNA-bd_sf"/>
</dbReference>
<dbReference type="Proteomes" id="UP000463700">
    <property type="component" value="Unassembled WGS sequence"/>
</dbReference>
<evidence type="ECO:0000313" key="2">
    <source>
        <dbReference type="EMBL" id="MCX4150911.1"/>
    </source>
</evidence>
<keyword evidence="5" id="KW-1185">Reference proteome</keyword>
<organism evidence="1 4">
    <name type="scientific">Paraburkholderia madseniana</name>
    <dbReference type="NCBI Taxonomy" id="2599607"/>
    <lineage>
        <taxon>Bacteria</taxon>
        <taxon>Pseudomonadati</taxon>
        <taxon>Pseudomonadota</taxon>
        <taxon>Betaproteobacteria</taxon>
        <taxon>Burkholderiales</taxon>
        <taxon>Burkholderiaceae</taxon>
        <taxon>Paraburkholderia</taxon>
    </lineage>
</organism>
<dbReference type="Proteomes" id="UP001209412">
    <property type="component" value="Unassembled WGS sequence"/>
</dbReference>
<dbReference type="EMBL" id="VOSW01000081">
    <property type="protein sequence ID" value="KAE8755690.1"/>
    <property type="molecule type" value="Genomic_DNA"/>
</dbReference>
<evidence type="ECO:0000313" key="4">
    <source>
        <dbReference type="Proteomes" id="UP000463700"/>
    </source>
</evidence>
<protein>
    <submittedName>
        <fullName evidence="1 2">Transcriptional regulator</fullName>
    </submittedName>
</protein>
<comment type="caution">
    <text evidence="1">The sequence shown here is derived from an EMBL/GenBank/DDBJ whole genome shotgun (WGS) entry which is preliminary data.</text>
</comment>
<dbReference type="Pfam" id="PF02082">
    <property type="entry name" value="Rrf2"/>
    <property type="match status" value="1"/>
</dbReference>
<proteinExistence type="predicted"/>
<dbReference type="InterPro" id="IPR036388">
    <property type="entry name" value="WH-like_DNA-bd_sf"/>
</dbReference>
<dbReference type="PANTHER" id="PTHR33221:SF15">
    <property type="entry name" value="HTH-TYPE TRANSCRIPTIONAL REGULATOR YWGB-RELATED"/>
    <property type="match status" value="1"/>
</dbReference>
<evidence type="ECO:0000313" key="3">
    <source>
        <dbReference type="EMBL" id="MDQ6412726.1"/>
    </source>
</evidence>
<dbReference type="Gene3D" id="1.10.10.10">
    <property type="entry name" value="Winged helix-like DNA-binding domain superfamily/Winged helix DNA-binding domain"/>
    <property type="match status" value="1"/>
</dbReference>
<dbReference type="EMBL" id="JAMXWF010000047">
    <property type="protein sequence ID" value="MDQ6412726.1"/>
    <property type="molecule type" value="Genomic_DNA"/>
</dbReference>
<gene>
    <name evidence="1" type="ORF">FSO04_32765</name>
    <name evidence="3" type="ORF">NIE36_36995</name>
    <name evidence="2" type="ORF">OSB80_37080</name>
</gene>
<dbReference type="AlphaFoldDB" id="A0A6N6W7Z9"/>
<dbReference type="EMBL" id="JAPKHW010000047">
    <property type="protein sequence ID" value="MCX4150911.1"/>
    <property type="molecule type" value="Genomic_DNA"/>
</dbReference>
<dbReference type="RefSeq" id="WP_154565733.1">
    <property type="nucleotide sequence ID" value="NZ_JAMXWF010000047.1"/>
</dbReference>
<dbReference type="GO" id="GO:0003700">
    <property type="term" value="F:DNA-binding transcription factor activity"/>
    <property type="evidence" value="ECO:0007669"/>
    <property type="project" value="TreeGrafter"/>
</dbReference>
<dbReference type="GO" id="GO:0005829">
    <property type="term" value="C:cytosol"/>
    <property type="evidence" value="ECO:0007669"/>
    <property type="project" value="TreeGrafter"/>
</dbReference>
<reference evidence="1 4" key="1">
    <citation type="journal article" date="2020" name="Int. J. Syst. Evol. Microbiol.">
        <title>Paraburkholderia madseniana sp. nov., a phenolic acid-degrading bacterium isolated from acidic forest soil.</title>
        <authorList>
            <person name="Wilhelm R.C."/>
            <person name="Murphy S.J.L."/>
            <person name="Feriancek N.M."/>
            <person name="Karasz D.C."/>
            <person name="DeRito C.M."/>
            <person name="Newman J.D."/>
            <person name="Buckley D.H."/>
        </authorList>
    </citation>
    <scope>NUCLEOTIDE SEQUENCE [LARGE SCALE GENOMIC DNA]</scope>
    <source>
        <strain evidence="1 4">RP11</strain>
    </source>
</reference>
<accession>A0A6N6W7Z9</accession>
<dbReference type="InterPro" id="IPR000944">
    <property type="entry name" value="Tscrpt_reg_Rrf2"/>
</dbReference>
<name>A0A6N6W7Z9_9BURK</name>